<feature type="compositionally biased region" description="Basic and acidic residues" evidence="8">
    <location>
        <begin position="208"/>
        <end position="219"/>
    </location>
</feature>
<dbReference type="PANTHER" id="PTHR19134">
    <property type="entry name" value="RECEPTOR-TYPE TYROSINE-PROTEIN PHOSPHATASE"/>
    <property type="match status" value="1"/>
</dbReference>
<dbReference type="InterPro" id="IPR000387">
    <property type="entry name" value="Tyr_Pase_dom"/>
</dbReference>
<feature type="domain" description="Tyrosine-protein phosphatase" evidence="9">
    <location>
        <begin position="1307"/>
        <end position="1530"/>
    </location>
</feature>
<dbReference type="SMART" id="SM00060">
    <property type="entry name" value="FN3"/>
    <property type="match status" value="1"/>
</dbReference>
<evidence type="ECO:0000256" key="3">
    <source>
        <dbReference type="ARBA" id="ARBA00022729"/>
    </source>
</evidence>
<dbReference type="EC" id="3.1.3.48" evidence="2"/>
<dbReference type="PRINTS" id="PR00700">
    <property type="entry name" value="PRTYPHPHTASE"/>
</dbReference>
<dbReference type="Gene3D" id="3.90.190.10">
    <property type="entry name" value="Protein tyrosine phosphatase superfamily"/>
    <property type="match status" value="4"/>
</dbReference>
<dbReference type="SUPFAM" id="SSF52799">
    <property type="entry name" value="(Phosphotyrosine protein) phosphatases II"/>
    <property type="match status" value="2"/>
</dbReference>
<dbReference type="InterPro" id="IPR029021">
    <property type="entry name" value="Prot-tyrosine_phosphatase-like"/>
</dbReference>
<evidence type="ECO:0000256" key="2">
    <source>
        <dbReference type="ARBA" id="ARBA00013064"/>
    </source>
</evidence>
<dbReference type="InterPro" id="IPR003595">
    <property type="entry name" value="Tyr_Pase_cat"/>
</dbReference>
<dbReference type="PROSITE" id="PS50853">
    <property type="entry name" value="FN3"/>
    <property type="match status" value="1"/>
</dbReference>
<evidence type="ECO:0000256" key="6">
    <source>
        <dbReference type="ARBA" id="ARBA00023136"/>
    </source>
</evidence>
<dbReference type="InterPro" id="IPR050348">
    <property type="entry name" value="Protein-Tyr_Phosphatase"/>
</dbReference>
<dbReference type="InterPro" id="IPR016130">
    <property type="entry name" value="Tyr_Pase_AS"/>
</dbReference>
<keyword evidence="6" id="KW-0472">Membrane</keyword>
<dbReference type="InterPro" id="IPR000242">
    <property type="entry name" value="PTP_cat"/>
</dbReference>
<comment type="catalytic activity">
    <reaction evidence="7">
        <text>O-phospho-L-tyrosyl-[protein] + H2O = L-tyrosyl-[protein] + phosphate</text>
        <dbReference type="Rhea" id="RHEA:10684"/>
        <dbReference type="Rhea" id="RHEA-COMP:10136"/>
        <dbReference type="Rhea" id="RHEA-COMP:20101"/>
        <dbReference type="ChEBI" id="CHEBI:15377"/>
        <dbReference type="ChEBI" id="CHEBI:43474"/>
        <dbReference type="ChEBI" id="CHEBI:46858"/>
        <dbReference type="ChEBI" id="CHEBI:61978"/>
        <dbReference type="EC" id="3.1.3.48"/>
    </reaction>
</comment>
<keyword evidence="13" id="KW-1185">Reference proteome</keyword>
<dbReference type="InterPro" id="IPR036116">
    <property type="entry name" value="FN3_sf"/>
</dbReference>
<dbReference type="Pfam" id="PF00041">
    <property type="entry name" value="fn3"/>
    <property type="match status" value="1"/>
</dbReference>
<feature type="domain" description="Tyrosine specific protein phosphatases" evidence="10">
    <location>
        <begin position="1688"/>
        <end position="1762"/>
    </location>
</feature>
<comment type="caution">
    <text evidence="12">The sequence shown here is derived from an EMBL/GenBank/DDBJ whole genome shotgun (WGS) entry which is preliminary data.</text>
</comment>
<dbReference type="SUPFAM" id="SSF49265">
    <property type="entry name" value="Fibronectin type III"/>
    <property type="match status" value="1"/>
</dbReference>
<dbReference type="SMART" id="SM00194">
    <property type="entry name" value="PTPc"/>
    <property type="match status" value="2"/>
</dbReference>
<evidence type="ECO:0000259" key="10">
    <source>
        <dbReference type="PROSITE" id="PS50056"/>
    </source>
</evidence>
<feature type="non-terminal residue" evidence="12">
    <location>
        <position position="1"/>
    </location>
</feature>
<evidence type="ECO:0000256" key="1">
    <source>
        <dbReference type="ARBA" id="ARBA00004167"/>
    </source>
</evidence>
<evidence type="ECO:0000259" key="11">
    <source>
        <dbReference type="PROSITE" id="PS50853"/>
    </source>
</evidence>
<dbReference type="GO" id="GO:0016020">
    <property type="term" value="C:membrane"/>
    <property type="evidence" value="ECO:0007669"/>
    <property type="project" value="UniProtKB-SubCell"/>
</dbReference>
<dbReference type="Gene3D" id="2.60.40.10">
    <property type="entry name" value="Immunoglobulins"/>
    <property type="match status" value="1"/>
</dbReference>
<dbReference type="EMBL" id="JAATIS010005064">
    <property type="protein sequence ID" value="KAG2459879.1"/>
    <property type="molecule type" value="Genomic_DNA"/>
</dbReference>
<sequence length="1805" mass="197108">MREEPEVEECWKGTVRDAGIDDVRTRWRRKGGSNVLRAKPSYGSGASFFLKESTGRKLVSRHSLQANVFPVCSSEPENVQADPKNYTSILVTWERPRVVYESVIEKYAVLYEKLQGNSVKQEYFTDGDQDMGAIINNLSANASYVIQVVAVCMNGQFGRHGDTLIVDMPLDDPVTDPFPESNVTEDPTSQEEVETETDSRESVTNAENFKDVTRKKTETSKPVTAKSNGPTEPSNIDAMTKEYSVNGYEVSSTKKSLEIEQTSLLISETSVTNKLPALDSETKTVTPPGEKVYTSFEPWTSGKVVFTLTSVQSENEIVTNDGREFQAETTLHPTYFPSTAQGFSSTVDTDFKTFITEESKETRMETGISVFRSEMNTTASTDLFIRDIVSETSFSPETSTLTSTVGTFEQTSMVSSQEETGRSDIWDEKISNVTRSYTSGEKVLQDSFLLLSTTPGPSPIEVLAQSTSLGPSIQHPSTSAESDVLSQTTQPVFNGEKPLPTTSGPFLSEVFLHSDPALLDTKVLPQASPVASDIKSSLHVTPAMPSLDVLLQSTFPSSRDVLLESCTAAASTPASSPVDLLHSKLDFSQSDVFPHVTADSGRVSLHDSVKLSDGDVYLQPTLTFSFSVSSPWATLALSETSMFHSKTETLFESKLVSSGSMSLATSVARVDKLFIPTITLSSDTVPLQTLPDSLGTALLASATDGEVLQAKTPSSQQESTFSTLLQPAMSSSSEMLLTVTTPAFPDSELLTFNAEGSGEYQPVEQTGHASELATSDALLVLVRASKSIVQSQVPSLVSELKMPILDSFKISEVISQVPVSSEATMFATPLDFQDMLHPLTSDSSRTKEPADGSGSFVDNLLNGVAESKVFLEPTHSVHSSGAQPDASALLNAEGFLLASFSIFDTTAPLDHTSTESGKSVTPDSSFKVSEIWHHSVSVNVSQEAHYTAAADVQLYSTSRLPLPADGCGSNCNVVAESSLSSTISQISADGYPTTSAFFDSIINLQVATSLNILGQHSTPASVPHDVLTGATPELSVSDLILSPTIRETQKFLYSSTVPSNQELSNHISPPFVLLSKTQLSVDKTNDMYISVTASAPSTKNPVARVNLAHPSDPHYVLSPTTNPEAERIPQHSEDVFIESIAATAIYIESQEELEFDLDITPGQSTQSENSDQTTHSYSVTESTEVHMSSDPAGSQTSDSKLAMPPDMLHRTHYSTFLLGNDNQTGGFTDRATATDTTNWKFGNSDDESGSGQGASESLSDNETSSDFSIPDYTDRDSEGTTDPDEVEAIPVKEFVKHVLDLHESNRFSEEFEEIQMYTASLGITSDSSNHPDNKNKNRYINILAYDHSRVKLSPLLDTHGKSSDYINANYIDGFDKPKAYIAAQGPLKSTAEDFWRMIWEHNVGVIVMITNLVEKGRGSQKGRQNERTVVQFHYTQWPDMGVPEYTLPVLTFVRKSSAARSDDMGPVVVHCSAGVGRTGTYIVLDSMMKQIKSQGTVNVLGFLKHIRTQRNYLVQTEEQYVFIHDALVEATLSKETEVAASHIHAYVNGLLTPGPSGKTRLEKQFKLIVQSNAKQCDYSVALKQCNRDKNRSSSLIPVERSRVGLSSASGEGTEYINASYIMGYHQSNEFIITQHPIQNTIKDFWRMIWDHNAQIIVMLPESLTLDDYVLEVRQFQSPKWPNPDSPISKTFELINIIKEEAALRDGPMIVHDKHGGVIAGTFCALTTLVHHLESENTTDVYQVAKMINLMRPGVFTDIEQYQFLYKAMLSLVSTREDEKAVLLADNNGTVLGDGSNAAESLESLV</sequence>
<evidence type="ECO:0000256" key="7">
    <source>
        <dbReference type="ARBA" id="ARBA00051722"/>
    </source>
</evidence>
<name>A0A8X7X297_POLSE</name>
<comment type="subcellular location">
    <subcellularLocation>
        <location evidence="1">Membrane</location>
        <topology evidence="1">Single-pass membrane protein</topology>
    </subcellularLocation>
</comment>
<gene>
    <name evidence="12" type="primary">Ptprz1_1</name>
    <name evidence="12" type="ORF">GTO96_0021404</name>
</gene>
<organism evidence="12 13">
    <name type="scientific">Polypterus senegalus</name>
    <name type="common">Senegal bichir</name>
    <dbReference type="NCBI Taxonomy" id="55291"/>
    <lineage>
        <taxon>Eukaryota</taxon>
        <taxon>Metazoa</taxon>
        <taxon>Chordata</taxon>
        <taxon>Craniata</taxon>
        <taxon>Vertebrata</taxon>
        <taxon>Euteleostomi</taxon>
        <taxon>Actinopterygii</taxon>
        <taxon>Polypteriformes</taxon>
        <taxon>Polypteridae</taxon>
        <taxon>Polypterus</taxon>
    </lineage>
</organism>
<evidence type="ECO:0000256" key="5">
    <source>
        <dbReference type="ARBA" id="ARBA00022912"/>
    </source>
</evidence>
<protein>
    <recommendedName>
        <fullName evidence="2">protein-tyrosine-phosphatase</fullName>
        <ecNumber evidence="2">3.1.3.48</ecNumber>
    </recommendedName>
</protein>
<dbReference type="Proteomes" id="UP000886611">
    <property type="component" value="Unassembled WGS sequence"/>
</dbReference>
<dbReference type="SMART" id="SM00404">
    <property type="entry name" value="PTPc_motif"/>
    <property type="match status" value="2"/>
</dbReference>
<dbReference type="PROSITE" id="PS50056">
    <property type="entry name" value="TYR_PHOSPHATASE_2"/>
    <property type="match status" value="2"/>
</dbReference>
<feature type="domain" description="Tyrosine-protein phosphatase" evidence="9">
    <location>
        <begin position="1561"/>
        <end position="1771"/>
    </location>
</feature>
<dbReference type="GO" id="GO:0004725">
    <property type="term" value="F:protein tyrosine phosphatase activity"/>
    <property type="evidence" value="ECO:0007669"/>
    <property type="project" value="UniProtKB-EC"/>
</dbReference>
<dbReference type="PROSITE" id="PS50055">
    <property type="entry name" value="TYR_PHOSPHATASE_PTP"/>
    <property type="match status" value="2"/>
</dbReference>
<keyword evidence="5" id="KW-0904">Protein phosphatase</keyword>
<feature type="domain" description="Fibronectin type-III" evidence="11">
    <location>
        <begin position="75"/>
        <end position="171"/>
    </location>
</feature>
<feature type="domain" description="Tyrosine specific protein phosphatases" evidence="10">
    <location>
        <begin position="1447"/>
        <end position="1521"/>
    </location>
</feature>
<dbReference type="PROSITE" id="PS00383">
    <property type="entry name" value="TYR_PHOSPHATASE_1"/>
    <property type="match status" value="1"/>
</dbReference>
<reference evidence="12 13" key="1">
    <citation type="journal article" date="2021" name="Cell">
        <title>Tracing the genetic footprints of vertebrate landing in non-teleost ray-finned fishes.</title>
        <authorList>
            <person name="Bi X."/>
            <person name="Wang K."/>
            <person name="Yang L."/>
            <person name="Pan H."/>
            <person name="Jiang H."/>
            <person name="Wei Q."/>
            <person name="Fang M."/>
            <person name="Yu H."/>
            <person name="Zhu C."/>
            <person name="Cai Y."/>
            <person name="He Y."/>
            <person name="Gan X."/>
            <person name="Zeng H."/>
            <person name="Yu D."/>
            <person name="Zhu Y."/>
            <person name="Jiang H."/>
            <person name="Qiu Q."/>
            <person name="Yang H."/>
            <person name="Zhang Y.E."/>
            <person name="Wang W."/>
            <person name="Zhu M."/>
            <person name="He S."/>
            <person name="Zhang G."/>
        </authorList>
    </citation>
    <scope>NUCLEOTIDE SEQUENCE [LARGE SCALE GENOMIC DNA]</scope>
    <source>
        <strain evidence="12">Bchr_013</strain>
    </source>
</reference>
<evidence type="ECO:0000256" key="4">
    <source>
        <dbReference type="ARBA" id="ARBA00022801"/>
    </source>
</evidence>
<feature type="region of interest" description="Disordered" evidence="8">
    <location>
        <begin position="1218"/>
        <end position="1287"/>
    </location>
</feature>
<feature type="compositionally biased region" description="Polar residues" evidence="8">
    <location>
        <begin position="1253"/>
        <end position="1267"/>
    </location>
</feature>
<dbReference type="InterPro" id="IPR013783">
    <property type="entry name" value="Ig-like_fold"/>
</dbReference>
<evidence type="ECO:0000313" key="13">
    <source>
        <dbReference type="Proteomes" id="UP000886611"/>
    </source>
</evidence>
<feature type="non-terminal residue" evidence="12">
    <location>
        <position position="1805"/>
    </location>
</feature>
<keyword evidence="3" id="KW-0732">Signal</keyword>
<dbReference type="Pfam" id="PF00102">
    <property type="entry name" value="Y_phosphatase"/>
    <property type="match status" value="4"/>
</dbReference>
<feature type="region of interest" description="Disordered" evidence="8">
    <location>
        <begin position="1160"/>
        <end position="1205"/>
    </location>
</feature>
<feature type="region of interest" description="Disordered" evidence="8">
    <location>
        <begin position="173"/>
        <end position="237"/>
    </location>
</feature>
<proteinExistence type="predicted"/>
<evidence type="ECO:0000256" key="8">
    <source>
        <dbReference type="SAM" id="MobiDB-lite"/>
    </source>
</evidence>
<evidence type="ECO:0000313" key="12">
    <source>
        <dbReference type="EMBL" id="KAG2459879.1"/>
    </source>
</evidence>
<accession>A0A8X7X297</accession>
<feature type="compositionally biased region" description="Polar residues" evidence="8">
    <location>
        <begin position="1161"/>
        <end position="1199"/>
    </location>
</feature>
<dbReference type="InterPro" id="IPR003961">
    <property type="entry name" value="FN3_dom"/>
</dbReference>
<keyword evidence="4" id="KW-0378">Hydrolase</keyword>
<feature type="compositionally biased region" description="Polar residues" evidence="8">
    <location>
        <begin position="220"/>
        <end position="234"/>
    </location>
</feature>
<feature type="compositionally biased region" description="Polar residues" evidence="8">
    <location>
        <begin position="1220"/>
        <end position="1241"/>
    </location>
</feature>
<evidence type="ECO:0000259" key="9">
    <source>
        <dbReference type="PROSITE" id="PS50055"/>
    </source>
</evidence>
<dbReference type="PANTHER" id="PTHR19134:SF461">
    <property type="entry name" value="RECEPTOR-TYPE TYROSINE-PROTEIN PHOSPHATASE ZETA"/>
    <property type="match status" value="1"/>
</dbReference>
<dbReference type="CDD" id="cd00063">
    <property type="entry name" value="FN3"/>
    <property type="match status" value="1"/>
</dbReference>